<dbReference type="Proteomes" id="UP000825935">
    <property type="component" value="Chromosome 5"/>
</dbReference>
<accession>A0A8T2UWG8</accession>
<proteinExistence type="predicted"/>
<evidence type="ECO:0000313" key="3">
    <source>
        <dbReference type="Proteomes" id="UP000825935"/>
    </source>
</evidence>
<organism evidence="2 3">
    <name type="scientific">Ceratopteris richardii</name>
    <name type="common">Triangle waterfern</name>
    <dbReference type="NCBI Taxonomy" id="49495"/>
    <lineage>
        <taxon>Eukaryota</taxon>
        <taxon>Viridiplantae</taxon>
        <taxon>Streptophyta</taxon>
        <taxon>Embryophyta</taxon>
        <taxon>Tracheophyta</taxon>
        <taxon>Polypodiopsida</taxon>
        <taxon>Polypodiidae</taxon>
        <taxon>Polypodiales</taxon>
        <taxon>Pteridineae</taxon>
        <taxon>Pteridaceae</taxon>
        <taxon>Parkerioideae</taxon>
        <taxon>Ceratopteris</taxon>
    </lineage>
</organism>
<sequence length="424" mass="46840">MPSSSITRQARHRLTVQGAGGGGVLHGENVSREAGRRPNLPNDDSRIPALPMYARRGTHKECKSHVARRKLSGCLSCLLTKKSTEIPTDVNQRHEAKVALEQKAGMRPVMSGQRTALPENNIPYRLPNVENLTDPLRQGSAVVCGEGSGGESSDGILKWQERRAQTESGKHAAVAAAVSNPRPARPHKPEVAYVATSSCSSVSLIKKPSSILKSSDKSSPPMNISSPKTGDMLTHLVKKASPIAIPLESTSNSHSKASLRINLQNLGTEGDDREHTDRKVVWREGLLQRLSRLHGLGKCKLSLEELVDLDDCLCLEQVERLQQQRQQQQEDDPLTGLGLYHPEALPSFPLAAKAIPKHSMWKMDTEGRRSLVTPERNSDMRTLMLKKTGTRRNHEDDYVECPTSHTNYISESPASARQRHIYER</sequence>
<protein>
    <submittedName>
        <fullName evidence="2">Uncharacterized protein</fullName>
    </submittedName>
</protein>
<evidence type="ECO:0000256" key="1">
    <source>
        <dbReference type="SAM" id="MobiDB-lite"/>
    </source>
</evidence>
<dbReference type="EMBL" id="CM035410">
    <property type="protein sequence ID" value="KAH7438073.1"/>
    <property type="molecule type" value="Genomic_DNA"/>
</dbReference>
<feature type="region of interest" description="Disordered" evidence="1">
    <location>
        <begin position="17"/>
        <end position="48"/>
    </location>
</feature>
<name>A0A8T2UWG8_CERRI</name>
<feature type="compositionally biased region" description="Polar residues" evidence="1">
    <location>
        <begin position="404"/>
        <end position="415"/>
    </location>
</feature>
<dbReference type="AlphaFoldDB" id="A0A8T2UWG8"/>
<feature type="region of interest" description="Disordered" evidence="1">
    <location>
        <begin position="404"/>
        <end position="424"/>
    </location>
</feature>
<reference evidence="2" key="1">
    <citation type="submission" date="2021-08" db="EMBL/GenBank/DDBJ databases">
        <title>WGS assembly of Ceratopteris richardii.</title>
        <authorList>
            <person name="Marchant D.B."/>
            <person name="Chen G."/>
            <person name="Jenkins J."/>
            <person name="Shu S."/>
            <person name="Leebens-Mack J."/>
            <person name="Grimwood J."/>
            <person name="Schmutz J."/>
            <person name="Soltis P."/>
            <person name="Soltis D."/>
            <person name="Chen Z.-H."/>
        </authorList>
    </citation>
    <scope>NUCLEOTIDE SEQUENCE</scope>
    <source>
        <strain evidence="2">Whitten #5841</strain>
        <tissue evidence="2">Leaf</tissue>
    </source>
</reference>
<comment type="caution">
    <text evidence="2">The sequence shown here is derived from an EMBL/GenBank/DDBJ whole genome shotgun (WGS) entry which is preliminary data.</text>
</comment>
<keyword evidence="3" id="KW-1185">Reference proteome</keyword>
<evidence type="ECO:0000313" key="2">
    <source>
        <dbReference type="EMBL" id="KAH7438073.1"/>
    </source>
</evidence>
<gene>
    <name evidence="2" type="ORF">KP509_05G103900</name>
</gene>